<evidence type="ECO:0000256" key="1">
    <source>
        <dbReference type="SAM" id="MobiDB-lite"/>
    </source>
</evidence>
<evidence type="ECO:0000313" key="2">
    <source>
        <dbReference type="EMBL" id="KAJ3614120.1"/>
    </source>
</evidence>
<dbReference type="AlphaFoldDB" id="A0A9Q0EYA9"/>
<accession>A0A9Q0EYA9</accession>
<feature type="region of interest" description="Disordered" evidence="1">
    <location>
        <begin position="1"/>
        <end position="31"/>
    </location>
</feature>
<keyword evidence="3" id="KW-1185">Reference proteome</keyword>
<dbReference type="PANTHER" id="PTHR12202">
    <property type="entry name" value="ESF1 HOMOLOG"/>
    <property type="match status" value="1"/>
</dbReference>
<dbReference type="EMBL" id="JANIIK010000034">
    <property type="protein sequence ID" value="KAJ3614120.1"/>
    <property type="molecule type" value="Genomic_DNA"/>
</dbReference>
<proteinExistence type="predicted"/>
<dbReference type="Proteomes" id="UP001148018">
    <property type="component" value="Unassembled WGS sequence"/>
</dbReference>
<feature type="compositionally biased region" description="Acidic residues" evidence="1">
    <location>
        <begin position="113"/>
        <end position="136"/>
    </location>
</feature>
<feature type="compositionally biased region" description="Basic and acidic residues" evidence="1">
    <location>
        <begin position="85"/>
        <end position="112"/>
    </location>
</feature>
<dbReference type="OrthoDB" id="431825at2759"/>
<feature type="compositionally biased region" description="Basic and acidic residues" evidence="1">
    <location>
        <begin position="52"/>
        <end position="70"/>
    </location>
</feature>
<dbReference type="PANTHER" id="PTHR12202:SF0">
    <property type="entry name" value="ESF1 HOMOLOG"/>
    <property type="match status" value="1"/>
</dbReference>
<gene>
    <name evidence="2" type="ORF">NHX12_017696</name>
</gene>
<dbReference type="GO" id="GO:0006364">
    <property type="term" value="P:rRNA processing"/>
    <property type="evidence" value="ECO:0007669"/>
    <property type="project" value="InterPro"/>
</dbReference>
<evidence type="ECO:0000313" key="3">
    <source>
        <dbReference type="Proteomes" id="UP001148018"/>
    </source>
</evidence>
<protein>
    <submittedName>
        <fullName evidence="2">Uncharacterized protein</fullName>
    </submittedName>
</protein>
<feature type="region of interest" description="Disordered" evidence="1">
    <location>
        <begin position="50"/>
        <end position="172"/>
    </location>
</feature>
<sequence>MSSTKKPKDDDRFRRVQKDPRFWEMPEKESKVQIDKRFRAMFTDQRFQVKQTVDKRGRPVAHTTKEDLKRFYNLSESEGEEEEEEKRKGGGKDKVEVKKGESSGEVLQGKEDDDKEEEDEEDEDGEEEASDEDSEPDLARGMGNIETSSDEEEEEEEEEEDTVEAFLRREEEEIQHDWGDLCKDAPRGEEVCVCVCAGPVI</sequence>
<comment type="caution">
    <text evidence="2">The sequence shown here is derived from an EMBL/GenBank/DDBJ whole genome shotgun (WGS) entry which is preliminary data.</text>
</comment>
<dbReference type="InterPro" id="IPR039754">
    <property type="entry name" value="Esf1"/>
</dbReference>
<feature type="compositionally biased region" description="Acidic residues" evidence="1">
    <location>
        <begin position="148"/>
        <end position="163"/>
    </location>
</feature>
<dbReference type="GO" id="GO:0003723">
    <property type="term" value="F:RNA binding"/>
    <property type="evidence" value="ECO:0007669"/>
    <property type="project" value="TreeGrafter"/>
</dbReference>
<organism evidence="2 3">
    <name type="scientific">Muraenolepis orangiensis</name>
    <name type="common">Patagonian moray cod</name>
    <dbReference type="NCBI Taxonomy" id="630683"/>
    <lineage>
        <taxon>Eukaryota</taxon>
        <taxon>Metazoa</taxon>
        <taxon>Chordata</taxon>
        <taxon>Craniata</taxon>
        <taxon>Vertebrata</taxon>
        <taxon>Euteleostomi</taxon>
        <taxon>Actinopterygii</taxon>
        <taxon>Neopterygii</taxon>
        <taxon>Teleostei</taxon>
        <taxon>Neoteleostei</taxon>
        <taxon>Acanthomorphata</taxon>
        <taxon>Zeiogadaria</taxon>
        <taxon>Gadariae</taxon>
        <taxon>Gadiformes</taxon>
        <taxon>Muraenolepidoidei</taxon>
        <taxon>Muraenolepididae</taxon>
        <taxon>Muraenolepis</taxon>
    </lineage>
</organism>
<reference evidence="2" key="1">
    <citation type="submission" date="2022-07" db="EMBL/GenBank/DDBJ databases">
        <title>Chromosome-level genome of Muraenolepis orangiensis.</title>
        <authorList>
            <person name="Kim J."/>
        </authorList>
    </citation>
    <scope>NUCLEOTIDE SEQUENCE</scope>
    <source>
        <strain evidence="2">KU_S4_2022</strain>
        <tissue evidence="2">Muscle</tissue>
    </source>
</reference>
<name>A0A9Q0EYA9_9TELE</name>